<dbReference type="EMBL" id="SRLO01025011">
    <property type="protein sequence ID" value="TNN21953.1"/>
    <property type="molecule type" value="Genomic_DNA"/>
</dbReference>
<accession>A0A4Z2DZI7</accession>
<protein>
    <submittedName>
        <fullName evidence="1">Uncharacterized protein</fullName>
    </submittedName>
</protein>
<organism evidence="1 2">
    <name type="scientific">Liparis tanakae</name>
    <name type="common">Tanaka's snailfish</name>
    <dbReference type="NCBI Taxonomy" id="230148"/>
    <lineage>
        <taxon>Eukaryota</taxon>
        <taxon>Metazoa</taxon>
        <taxon>Chordata</taxon>
        <taxon>Craniata</taxon>
        <taxon>Vertebrata</taxon>
        <taxon>Euteleostomi</taxon>
        <taxon>Actinopterygii</taxon>
        <taxon>Neopterygii</taxon>
        <taxon>Teleostei</taxon>
        <taxon>Neoteleostei</taxon>
        <taxon>Acanthomorphata</taxon>
        <taxon>Eupercaria</taxon>
        <taxon>Perciformes</taxon>
        <taxon>Cottioidei</taxon>
        <taxon>Cottales</taxon>
        <taxon>Liparidae</taxon>
        <taxon>Liparis</taxon>
    </lineage>
</organism>
<name>A0A4Z2DZI7_9TELE</name>
<dbReference type="Proteomes" id="UP000314294">
    <property type="component" value="Unassembled WGS sequence"/>
</dbReference>
<sequence>MKTYCGGLQGQRRDQRPALIVCQSPAARQQAGGQEKRAEPQSHDVQLWRILEVTDLDISRMRSDMFANRSKGSIMGMT</sequence>
<proteinExistence type="predicted"/>
<reference evidence="1 2" key="1">
    <citation type="submission" date="2019-03" db="EMBL/GenBank/DDBJ databases">
        <title>First draft genome of Liparis tanakae, snailfish: a comprehensive survey of snailfish specific genes.</title>
        <authorList>
            <person name="Kim W."/>
            <person name="Song I."/>
            <person name="Jeong J.-H."/>
            <person name="Kim D."/>
            <person name="Kim S."/>
            <person name="Ryu S."/>
            <person name="Song J.Y."/>
            <person name="Lee S.K."/>
        </authorList>
    </citation>
    <scope>NUCLEOTIDE SEQUENCE [LARGE SCALE GENOMIC DNA]</scope>
    <source>
        <tissue evidence="1">Muscle</tissue>
    </source>
</reference>
<comment type="caution">
    <text evidence="1">The sequence shown here is derived from an EMBL/GenBank/DDBJ whole genome shotgun (WGS) entry which is preliminary data.</text>
</comment>
<keyword evidence="2" id="KW-1185">Reference proteome</keyword>
<evidence type="ECO:0000313" key="2">
    <source>
        <dbReference type="Proteomes" id="UP000314294"/>
    </source>
</evidence>
<evidence type="ECO:0000313" key="1">
    <source>
        <dbReference type="EMBL" id="TNN21953.1"/>
    </source>
</evidence>
<gene>
    <name evidence="1" type="ORF">EYF80_067935</name>
</gene>
<dbReference type="AlphaFoldDB" id="A0A4Z2DZI7"/>